<comment type="similarity">
    <text evidence="8">Belongs to the plant egg cell-secreted peptide family.</text>
</comment>
<dbReference type="PANTHER" id="PTHR35293:SF9">
    <property type="entry name" value="EGG CELL-SECRETED PROTEIN 1.4-LIKE"/>
    <property type="match status" value="1"/>
</dbReference>
<keyword evidence="5" id="KW-0278">Fertilization</keyword>
<evidence type="ECO:0000256" key="6">
    <source>
        <dbReference type="ARBA" id="ARBA00023329"/>
    </source>
</evidence>
<keyword evidence="4" id="KW-0732">Signal</keyword>
<dbReference type="GO" id="GO:0080155">
    <property type="term" value="P:regulation of double fertilization forming a zygote and endosperm"/>
    <property type="evidence" value="ECO:0007669"/>
    <property type="project" value="UniProtKB-ARBA"/>
</dbReference>
<dbReference type="AlphaFoldDB" id="A0AAW2KWL3"/>
<reference evidence="10" key="1">
    <citation type="submission" date="2020-06" db="EMBL/GenBank/DDBJ databases">
        <authorList>
            <person name="Li T."/>
            <person name="Hu X."/>
            <person name="Zhang T."/>
            <person name="Song X."/>
            <person name="Zhang H."/>
            <person name="Dai N."/>
            <person name="Sheng W."/>
            <person name="Hou X."/>
            <person name="Wei L."/>
        </authorList>
    </citation>
    <scope>NUCLEOTIDE SEQUENCE</scope>
    <source>
        <strain evidence="10">G01</strain>
        <tissue evidence="10">Leaf</tissue>
    </source>
</reference>
<sequence length="259" mass="28092">MAGFAKDLETSDNHLGGIIPAFFHASSSNPLFRLAVSITILQAEGAGRQYTTAQILQVSDNLTSHNLGSNSNQTHALLKITCNSSALSSSNRHKFISLLRPFSSYKFHPTSLPPHTPITARKSNHGLPYEPPRTPARVFLSIIRDDNLSTEARLDTDPFSAAETRRRGPSSCWDALFELHSCSGEVLLFFLNGETHLGPGCCSAIRIIEHQCWPSMLGSLGITTEESDILRGYCDAAAAAAAPPPAALHQCYNLPRLVP</sequence>
<keyword evidence="3" id="KW-0964">Secreted</keyword>
<dbReference type="InterPro" id="IPR044711">
    <property type="entry name" value="EC11-15"/>
</dbReference>
<protein>
    <submittedName>
        <fullName evidence="10">Egg cell-secreted protein 1.1</fullName>
    </submittedName>
</protein>
<evidence type="ECO:0000259" key="9">
    <source>
        <dbReference type="Pfam" id="PF05617"/>
    </source>
</evidence>
<dbReference type="GO" id="GO:0005576">
    <property type="term" value="C:extracellular region"/>
    <property type="evidence" value="ECO:0007669"/>
    <property type="project" value="UniProtKB-SubCell"/>
</dbReference>
<feature type="domain" description="Prolamin-like" evidence="9">
    <location>
        <begin position="172"/>
        <end position="235"/>
    </location>
</feature>
<name>A0AAW2KWL3_9LAMI</name>
<evidence type="ECO:0000256" key="5">
    <source>
        <dbReference type="ARBA" id="ARBA00023279"/>
    </source>
</evidence>
<dbReference type="Pfam" id="PF05617">
    <property type="entry name" value="Prolamin_like"/>
    <property type="match status" value="1"/>
</dbReference>
<evidence type="ECO:0000256" key="1">
    <source>
        <dbReference type="ARBA" id="ARBA00004541"/>
    </source>
</evidence>
<evidence type="ECO:0000313" key="10">
    <source>
        <dbReference type="EMBL" id="KAL0311385.1"/>
    </source>
</evidence>
<keyword evidence="6" id="KW-0968">Cytoplasmic vesicle</keyword>
<dbReference type="InterPro" id="IPR008502">
    <property type="entry name" value="Prolamin-like"/>
</dbReference>
<comment type="function">
    <text evidence="7">Involved in the regulation of gamete interactions during the double fertilization and to prevent multiple-pollen tube attraction; mediates the redistribution of the gamete fusogen HAP2/GCS1 to the cell surface after secretion upon sperm arrival.</text>
</comment>
<evidence type="ECO:0000256" key="3">
    <source>
        <dbReference type="ARBA" id="ARBA00022525"/>
    </source>
</evidence>
<evidence type="ECO:0000256" key="4">
    <source>
        <dbReference type="ARBA" id="ARBA00022729"/>
    </source>
</evidence>
<accession>A0AAW2KWL3</accession>
<dbReference type="PANTHER" id="PTHR35293">
    <property type="entry name" value="EGG CELL-SECRETED PROTEIN 1.5"/>
    <property type="match status" value="1"/>
</dbReference>
<gene>
    <name evidence="10" type="ORF">Sangu_2433200</name>
</gene>
<evidence type="ECO:0000256" key="2">
    <source>
        <dbReference type="ARBA" id="ARBA00004613"/>
    </source>
</evidence>
<proteinExistence type="inferred from homology"/>
<comment type="subcellular location">
    <subcellularLocation>
        <location evidence="1">Cytoplasmic vesicle</location>
    </subcellularLocation>
    <subcellularLocation>
        <location evidence="2">Secreted</location>
    </subcellularLocation>
</comment>
<comment type="caution">
    <text evidence="10">The sequence shown here is derived from an EMBL/GenBank/DDBJ whole genome shotgun (WGS) entry which is preliminary data.</text>
</comment>
<dbReference type="GO" id="GO:0031410">
    <property type="term" value="C:cytoplasmic vesicle"/>
    <property type="evidence" value="ECO:0007669"/>
    <property type="project" value="UniProtKB-SubCell"/>
</dbReference>
<organism evidence="10">
    <name type="scientific">Sesamum angustifolium</name>
    <dbReference type="NCBI Taxonomy" id="2727405"/>
    <lineage>
        <taxon>Eukaryota</taxon>
        <taxon>Viridiplantae</taxon>
        <taxon>Streptophyta</taxon>
        <taxon>Embryophyta</taxon>
        <taxon>Tracheophyta</taxon>
        <taxon>Spermatophyta</taxon>
        <taxon>Magnoliopsida</taxon>
        <taxon>eudicotyledons</taxon>
        <taxon>Gunneridae</taxon>
        <taxon>Pentapetalae</taxon>
        <taxon>asterids</taxon>
        <taxon>lamiids</taxon>
        <taxon>Lamiales</taxon>
        <taxon>Pedaliaceae</taxon>
        <taxon>Sesamum</taxon>
    </lineage>
</organism>
<dbReference type="GO" id="GO:2000008">
    <property type="term" value="P:regulation of protein localization to cell surface"/>
    <property type="evidence" value="ECO:0007669"/>
    <property type="project" value="UniProtKB-ARBA"/>
</dbReference>
<dbReference type="EMBL" id="JACGWK010000016">
    <property type="protein sequence ID" value="KAL0311385.1"/>
    <property type="molecule type" value="Genomic_DNA"/>
</dbReference>
<evidence type="ECO:0000256" key="7">
    <source>
        <dbReference type="ARBA" id="ARBA00034457"/>
    </source>
</evidence>
<dbReference type="GO" id="GO:0009567">
    <property type="term" value="P:double fertilization forming a zygote and endosperm"/>
    <property type="evidence" value="ECO:0007669"/>
    <property type="project" value="InterPro"/>
</dbReference>
<reference evidence="10" key="2">
    <citation type="journal article" date="2024" name="Plant">
        <title>Genomic evolution and insights into agronomic trait innovations of Sesamum species.</title>
        <authorList>
            <person name="Miao H."/>
            <person name="Wang L."/>
            <person name="Qu L."/>
            <person name="Liu H."/>
            <person name="Sun Y."/>
            <person name="Le M."/>
            <person name="Wang Q."/>
            <person name="Wei S."/>
            <person name="Zheng Y."/>
            <person name="Lin W."/>
            <person name="Duan Y."/>
            <person name="Cao H."/>
            <person name="Xiong S."/>
            <person name="Wang X."/>
            <person name="Wei L."/>
            <person name="Li C."/>
            <person name="Ma Q."/>
            <person name="Ju M."/>
            <person name="Zhao R."/>
            <person name="Li G."/>
            <person name="Mu C."/>
            <person name="Tian Q."/>
            <person name="Mei H."/>
            <person name="Zhang T."/>
            <person name="Gao T."/>
            <person name="Zhang H."/>
        </authorList>
    </citation>
    <scope>NUCLEOTIDE SEQUENCE</scope>
    <source>
        <strain evidence="10">G01</strain>
    </source>
</reference>
<evidence type="ECO:0000256" key="8">
    <source>
        <dbReference type="ARBA" id="ARBA00034484"/>
    </source>
</evidence>